<protein>
    <submittedName>
        <fullName evidence="3">DUF262 domain-containing protein</fullName>
    </submittedName>
</protein>
<dbReference type="PANTHER" id="PTHR35149:SF2">
    <property type="entry name" value="DUF262 DOMAIN-CONTAINING PROTEIN"/>
    <property type="match status" value="1"/>
</dbReference>
<dbReference type="InterPro" id="IPR011089">
    <property type="entry name" value="GmrSD_C"/>
</dbReference>
<proteinExistence type="predicted"/>
<dbReference type="EMBL" id="QQTP01000016">
    <property type="protein sequence ID" value="RDJ20686.1"/>
    <property type="molecule type" value="Genomic_DNA"/>
</dbReference>
<dbReference type="Pfam" id="PF03235">
    <property type="entry name" value="GmrSD_N"/>
    <property type="match status" value="1"/>
</dbReference>
<dbReference type="OrthoDB" id="9798761at2"/>
<evidence type="ECO:0000313" key="3">
    <source>
        <dbReference type="EMBL" id="RDJ20686.1"/>
    </source>
</evidence>
<comment type="caution">
    <text evidence="3">The sequence shown here is derived from an EMBL/GenBank/DDBJ whole genome shotgun (WGS) entry which is preliminary data.</text>
</comment>
<dbReference type="RefSeq" id="WP_114831724.1">
    <property type="nucleotide sequence ID" value="NZ_QQTO01000011.1"/>
</dbReference>
<evidence type="ECO:0000313" key="4">
    <source>
        <dbReference type="Proteomes" id="UP000255207"/>
    </source>
</evidence>
<name>A0A370L0Q8_9HYPH</name>
<gene>
    <name evidence="3" type="ORF">DWE98_23385</name>
</gene>
<dbReference type="InterPro" id="IPR004919">
    <property type="entry name" value="GmrSD_N"/>
</dbReference>
<evidence type="ECO:0000259" key="1">
    <source>
        <dbReference type="Pfam" id="PF03235"/>
    </source>
</evidence>
<keyword evidence="4" id="KW-1185">Reference proteome</keyword>
<dbReference type="Pfam" id="PF07510">
    <property type="entry name" value="GmrSD_C"/>
    <property type="match status" value="1"/>
</dbReference>
<feature type="domain" description="GmrSD restriction endonucleases C-terminal" evidence="2">
    <location>
        <begin position="412"/>
        <end position="547"/>
    </location>
</feature>
<feature type="domain" description="GmrSD restriction endonucleases N-terminal" evidence="1">
    <location>
        <begin position="15"/>
        <end position="229"/>
    </location>
</feature>
<sequence length="556" mass="62756">MAAQFDFQPTTLLNILKDRYLAVPRYQRSYSWTDEEITDYWSDINKAIAEGRDYFMGTIVLSSEEGGVSQSIIDGQQRVSTTTILLASIRDQFKAGGVDDAANGLQNQFIAPYDVNEFAPKPRIRLNTSDNNFYENLIVKGDHPPPTLDSHKLILAAKVRFDTEIKYIVEVNPSHWKKKLADIVAFLTDKARVVAVRAPTDADAFTIFETLNDRGADLTIADLLKNYLFSSSGSEIDFVQERWIESISILGLYQPNREFVNFMRHLWSSKSGATRERDLYRRIKDRVRTKQDAVEFSKEIADGAKLYGAILTTDNEFWKDFLSEAMRSVEQLQSLDLEQNRPLLLAVFAYFSKDETAKCISSLVSWSVRGIVAGVLGGGQAERYYCEAAVDIREGKIKDTPALLAKLTPLVPSDTAFREAFGRFGTASGKLARYMLLAVERHMQGDAEPELVPNEDYDSVNLEHILPKNAKVIDWPLFSPEEVNVFAHRIGNMTLLRKTENAKIGNKAWAVKRPIIAASSLKINKTVSSNTEWRRNEIDVRQTELANIALTVWSLS</sequence>
<reference evidence="4" key="1">
    <citation type="submission" date="2018-07" db="EMBL/GenBank/DDBJ databases">
        <authorList>
            <person name="Safronova V.I."/>
            <person name="Chirak E.R."/>
            <person name="Sazanova A.L."/>
        </authorList>
    </citation>
    <scope>NUCLEOTIDE SEQUENCE [LARGE SCALE GENOMIC DNA]</scope>
    <source>
        <strain evidence="4">RCAM04685</strain>
    </source>
</reference>
<organism evidence="3 4">
    <name type="scientific">Bosea caraganae</name>
    <dbReference type="NCBI Taxonomy" id="2763117"/>
    <lineage>
        <taxon>Bacteria</taxon>
        <taxon>Pseudomonadati</taxon>
        <taxon>Pseudomonadota</taxon>
        <taxon>Alphaproteobacteria</taxon>
        <taxon>Hyphomicrobiales</taxon>
        <taxon>Boseaceae</taxon>
        <taxon>Bosea</taxon>
    </lineage>
</organism>
<evidence type="ECO:0000259" key="2">
    <source>
        <dbReference type="Pfam" id="PF07510"/>
    </source>
</evidence>
<dbReference type="Proteomes" id="UP000255207">
    <property type="component" value="Unassembled WGS sequence"/>
</dbReference>
<dbReference type="AlphaFoldDB" id="A0A370L0Q8"/>
<accession>A0A370L0Q8</accession>
<dbReference type="PANTHER" id="PTHR35149">
    <property type="entry name" value="SLL5132 PROTEIN"/>
    <property type="match status" value="1"/>
</dbReference>